<dbReference type="RefSeq" id="WP_014808919.1">
    <property type="nucleotide sequence ID" value="NC_018025.1"/>
</dbReference>
<dbReference type="PANTHER" id="PTHR11814">
    <property type="entry name" value="SULFATE TRANSPORTER"/>
    <property type="match status" value="1"/>
</dbReference>
<dbReference type="STRING" id="706587.Desti_1050"/>
<name>I4C2H5_DESTA</name>
<comment type="subcellular location">
    <subcellularLocation>
        <location evidence="1">Membrane</location>
        <topology evidence="1">Multi-pass membrane protein</topology>
    </subcellularLocation>
</comment>
<dbReference type="eggNOG" id="COG0659">
    <property type="taxonomic scope" value="Bacteria"/>
</dbReference>
<feature type="transmembrane region" description="Helical" evidence="5">
    <location>
        <begin position="261"/>
        <end position="280"/>
    </location>
</feature>
<dbReference type="InterPro" id="IPR036513">
    <property type="entry name" value="STAS_dom_sf"/>
</dbReference>
<feature type="transmembrane region" description="Helical" evidence="5">
    <location>
        <begin position="395"/>
        <end position="421"/>
    </location>
</feature>
<feature type="transmembrane region" description="Helical" evidence="5">
    <location>
        <begin position="334"/>
        <end position="355"/>
    </location>
</feature>
<evidence type="ECO:0000313" key="7">
    <source>
        <dbReference type="EMBL" id="AFM23766.1"/>
    </source>
</evidence>
<evidence type="ECO:0000313" key="8">
    <source>
        <dbReference type="Proteomes" id="UP000006055"/>
    </source>
</evidence>
<evidence type="ECO:0000259" key="6">
    <source>
        <dbReference type="PROSITE" id="PS50801"/>
    </source>
</evidence>
<dbReference type="GO" id="GO:0055085">
    <property type="term" value="P:transmembrane transport"/>
    <property type="evidence" value="ECO:0007669"/>
    <property type="project" value="InterPro"/>
</dbReference>
<reference evidence="8" key="1">
    <citation type="submission" date="2012-06" db="EMBL/GenBank/DDBJ databases">
        <title>Complete sequence of chromosome of Desulfomonile tiedjei DSM 6799.</title>
        <authorList>
            <person name="Lucas S."/>
            <person name="Copeland A."/>
            <person name="Lapidus A."/>
            <person name="Glavina del Rio T."/>
            <person name="Dalin E."/>
            <person name="Tice H."/>
            <person name="Bruce D."/>
            <person name="Goodwin L."/>
            <person name="Pitluck S."/>
            <person name="Peters L."/>
            <person name="Ovchinnikova G."/>
            <person name="Zeytun A."/>
            <person name="Lu M."/>
            <person name="Kyrpides N."/>
            <person name="Mavromatis K."/>
            <person name="Ivanova N."/>
            <person name="Brettin T."/>
            <person name="Detter J.C."/>
            <person name="Han C."/>
            <person name="Larimer F."/>
            <person name="Land M."/>
            <person name="Hauser L."/>
            <person name="Markowitz V."/>
            <person name="Cheng J.-F."/>
            <person name="Hugenholtz P."/>
            <person name="Woyke T."/>
            <person name="Wu D."/>
            <person name="Spring S."/>
            <person name="Schroeder M."/>
            <person name="Brambilla E."/>
            <person name="Klenk H.-P."/>
            <person name="Eisen J.A."/>
        </authorList>
    </citation>
    <scope>NUCLEOTIDE SEQUENCE [LARGE SCALE GENOMIC DNA]</scope>
    <source>
        <strain evidence="8">ATCC 49306 / DSM 6799 / DCB-1</strain>
    </source>
</reference>
<keyword evidence="8" id="KW-1185">Reference proteome</keyword>
<dbReference type="KEGG" id="dti:Desti_1050"/>
<organism evidence="7 8">
    <name type="scientific">Desulfomonile tiedjei (strain ATCC 49306 / DSM 6799 / DCB-1)</name>
    <dbReference type="NCBI Taxonomy" id="706587"/>
    <lineage>
        <taxon>Bacteria</taxon>
        <taxon>Pseudomonadati</taxon>
        <taxon>Thermodesulfobacteriota</taxon>
        <taxon>Desulfomonilia</taxon>
        <taxon>Desulfomonilales</taxon>
        <taxon>Desulfomonilaceae</taxon>
        <taxon>Desulfomonile</taxon>
    </lineage>
</organism>
<dbReference type="InterPro" id="IPR002645">
    <property type="entry name" value="STAS_dom"/>
</dbReference>
<proteinExistence type="predicted"/>
<keyword evidence="3 5" id="KW-1133">Transmembrane helix</keyword>
<dbReference type="HOGENOM" id="CLU_003182_13_2_7"/>
<feature type="transmembrane region" description="Helical" evidence="5">
    <location>
        <begin position="179"/>
        <end position="204"/>
    </location>
</feature>
<dbReference type="NCBIfam" id="TIGR00815">
    <property type="entry name" value="sulP"/>
    <property type="match status" value="1"/>
</dbReference>
<accession>I4C2H5</accession>
<feature type="transmembrane region" description="Helical" evidence="5">
    <location>
        <begin position="361"/>
        <end position="383"/>
    </location>
</feature>
<dbReference type="GO" id="GO:0016020">
    <property type="term" value="C:membrane"/>
    <property type="evidence" value="ECO:0007669"/>
    <property type="project" value="UniProtKB-SubCell"/>
</dbReference>
<dbReference type="PROSITE" id="PS50801">
    <property type="entry name" value="STAS"/>
    <property type="match status" value="1"/>
</dbReference>
<dbReference type="Proteomes" id="UP000006055">
    <property type="component" value="Chromosome"/>
</dbReference>
<dbReference type="Pfam" id="PF01740">
    <property type="entry name" value="STAS"/>
    <property type="match status" value="1"/>
</dbReference>
<feature type="transmembrane region" description="Helical" evidence="5">
    <location>
        <begin position="211"/>
        <end position="231"/>
    </location>
</feature>
<evidence type="ECO:0000256" key="2">
    <source>
        <dbReference type="ARBA" id="ARBA00022692"/>
    </source>
</evidence>
<evidence type="ECO:0000256" key="5">
    <source>
        <dbReference type="SAM" id="Phobius"/>
    </source>
</evidence>
<dbReference type="AlphaFoldDB" id="I4C2H5"/>
<feature type="transmembrane region" description="Helical" evidence="5">
    <location>
        <begin position="141"/>
        <end position="159"/>
    </location>
</feature>
<dbReference type="EMBL" id="CP003360">
    <property type="protein sequence ID" value="AFM23766.1"/>
    <property type="molecule type" value="Genomic_DNA"/>
</dbReference>
<feature type="transmembrane region" description="Helical" evidence="5">
    <location>
        <begin position="108"/>
        <end position="129"/>
    </location>
</feature>
<evidence type="ECO:0000256" key="3">
    <source>
        <dbReference type="ARBA" id="ARBA00022989"/>
    </source>
</evidence>
<protein>
    <submittedName>
        <fullName evidence="7">High affinity sulfate transporter 1</fullName>
    </submittedName>
</protein>
<evidence type="ECO:0000256" key="4">
    <source>
        <dbReference type="ARBA" id="ARBA00023136"/>
    </source>
</evidence>
<feature type="domain" description="STAS" evidence="6">
    <location>
        <begin position="446"/>
        <end position="561"/>
    </location>
</feature>
<dbReference type="InterPro" id="IPR011547">
    <property type="entry name" value="SLC26A/SulP_dom"/>
</dbReference>
<dbReference type="Gene3D" id="3.30.750.24">
    <property type="entry name" value="STAS domain"/>
    <property type="match status" value="1"/>
</dbReference>
<sequence>MPYAIPRKHGLKRYLPILEWLPAYDSAWLRPDLMAGLTLAAFTIPEAIAYAELAGLPPSAGLYASILPALLYTVFGSSRQLVLGPTSAVSILIASGLSGLAISSPEQYAAVAAATAILVGFIAIVSYLLRLGFLVNFISESVLIGFATGAGLYIASTQLSKLFGMPASHGQFLERVLYIVQHLGNINVYSLALGVGGIVILVIGEHFFRRIPWALLVVLGATALMSVTGLASRGVNIIGEIPRGLPAFVFPEITLAEIPDLLRTAVGAFVLAYLEGMSMARTFAAKNKYRVDANQELLALGCASLGAGLTQSYPVAGSFSRSALNDAIGGRSQLANGIGGLLIASVVLFFAGVFTNLPEPILAAVVIVAVRGLFKIGALIRLYRLRRTEFWTAMGALVGVLVLGILDGVVIGALLSLLLVISRASESRMSLLGKVPGLPQFTNLKDNPENATIPGLSIMRADEGIFYANADSIRGEILNHVRSADHPIKTVILDLEMTSDLDLPGAEMLGELHTKLRENGIHLRLSRVQRQARMLLARSGISQEIGPEKIHPRTLFAVAAYLSEEGVGSSISCDILPDMIRCVQDLVVARVGSMEASDRELLENISGRLESILEMIEQMNGHGNSSKIQKH</sequence>
<dbReference type="SUPFAM" id="SSF52091">
    <property type="entry name" value="SpoIIaa-like"/>
    <property type="match status" value="1"/>
</dbReference>
<dbReference type="InterPro" id="IPR001902">
    <property type="entry name" value="SLC26A/SulP_fam"/>
</dbReference>
<gene>
    <name evidence="7" type="ordered locus">Desti_1050</name>
</gene>
<feature type="transmembrane region" description="Helical" evidence="5">
    <location>
        <begin position="82"/>
        <end position="102"/>
    </location>
</feature>
<keyword evidence="4 5" id="KW-0472">Membrane</keyword>
<dbReference type="OrthoDB" id="9177189at2"/>
<dbReference type="Pfam" id="PF00916">
    <property type="entry name" value="Sulfate_transp"/>
    <property type="match status" value="1"/>
</dbReference>
<dbReference type="CDD" id="cd07042">
    <property type="entry name" value="STAS_SulP_like_sulfate_transporter"/>
    <property type="match status" value="1"/>
</dbReference>
<keyword evidence="2 5" id="KW-0812">Transmembrane</keyword>
<evidence type="ECO:0000256" key="1">
    <source>
        <dbReference type="ARBA" id="ARBA00004141"/>
    </source>
</evidence>